<dbReference type="OrthoDB" id="3263163at2759"/>
<accession>A0A5C3KMW0</accession>
<protein>
    <recommendedName>
        <fullName evidence="4">Mediator of RNA polymerase II transcription subunit 25</fullName>
    </recommendedName>
</protein>
<feature type="region of interest" description="Disordered" evidence="1">
    <location>
        <begin position="229"/>
        <end position="253"/>
    </location>
</feature>
<dbReference type="EMBL" id="ML210262">
    <property type="protein sequence ID" value="TFK21634.1"/>
    <property type="molecule type" value="Genomic_DNA"/>
</dbReference>
<proteinExistence type="predicted"/>
<dbReference type="Proteomes" id="UP000307440">
    <property type="component" value="Unassembled WGS sequence"/>
</dbReference>
<evidence type="ECO:0000256" key="1">
    <source>
        <dbReference type="SAM" id="MobiDB-lite"/>
    </source>
</evidence>
<feature type="compositionally biased region" description="Polar residues" evidence="1">
    <location>
        <begin position="345"/>
        <end position="363"/>
    </location>
</feature>
<name>A0A5C3KMW0_COPMA</name>
<evidence type="ECO:0008006" key="4">
    <source>
        <dbReference type="Google" id="ProtNLM"/>
    </source>
</evidence>
<organism evidence="2 3">
    <name type="scientific">Coprinopsis marcescibilis</name>
    <name type="common">Agaric fungus</name>
    <name type="synonym">Psathyrella marcescibilis</name>
    <dbReference type="NCBI Taxonomy" id="230819"/>
    <lineage>
        <taxon>Eukaryota</taxon>
        <taxon>Fungi</taxon>
        <taxon>Dikarya</taxon>
        <taxon>Basidiomycota</taxon>
        <taxon>Agaricomycotina</taxon>
        <taxon>Agaricomycetes</taxon>
        <taxon>Agaricomycetidae</taxon>
        <taxon>Agaricales</taxon>
        <taxon>Agaricineae</taxon>
        <taxon>Psathyrellaceae</taxon>
        <taxon>Coprinopsis</taxon>
    </lineage>
</organism>
<keyword evidence="3" id="KW-1185">Reference proteome</keyword>
<reference evidence="2 3" key="1">
    <citation type="journal article" date="2019" name="Nat. Ecol. Evol.">
        <title>Megaphylogeny resolves global patterns of mushroom evolution.</title>
        <authorList>
            <person name="Varga T."/>
            <person name="Krizsan K."/>
            <person name="Foldi C."/>
            <person name="Dima B."/>
            <person name="Sanchez-Garcia M."/>
            <person name="Sanchez-Ramirez S."/>
            <person name="Szollosi G.J."/>
            <person name="Szarkandi J.G."/>
            <person name="Papp V."/>
            <person name="Albert L."/>
            <person name="Andreopoulos W."/>
            <person name="Angelini C."/>
            <person name="Antonin V."/>
            <person name="Barry K.W."/>
            <person name="Bougher N.L."/>
            <person name="Buchanan P."/>
            <person name="Buyck B."/>
            <person name="Bense V."/>
            <person name="Catcheside P."/>
            <person name="Chovatia M."/>
            <person name="Cooper J."/>
            <person name="Damon W."/>
            <person name="Desjardin D."/>
            <person name="Finy P."/>
            <person name="Geml J."/>
            <person name="Haridas S."/>
            <person name="Hughes K."/>
            <person name="Justo A."/>
            <person name="Karasinski D."/>
            <person name="Kautmanova I."/>
            <person name="Kiss B."/>
            <person name="Kocsube S."/>
            <person name="Kotiranta H."/>
            <person name="LaButti K.M."/>
            <person name="Lechner B.E."/>
            <person name="Liimatainen K."/>
            <person name="Lipzen A."/>
            <person name="Lukacs Z."/>
            <person name="Mihaltcheva S."/>
            <person name="Morgado L.N."/>
            <person name="Niskanen T."/>
            <person name="Noordeloos M.E."/>
            <person name="Ohm R.A."/>
            <person name="Ortiz-Santana B."/>
            <person name="Ovrebo C."/>
            <person name="Racz N."/>
            <person name="Riley R."/>
            <person name="Savchenko A."/>
            <person name="Shiryaev A."/>
            <person name="Soop K."/>
            <person name="Spirin V."/>
            <person name="Szebenyi C."/>
            <person name="Tomsovsky M."/>
            <person name="Tulloss R.E."/>
            <person name="Uehling J."/>
            <person name="Grigoriev I.V."/>
            <person name="Vagvolgyi C."/>
            <person name="Papp T."/>
            <person name="Martin F.M."/>
            <person name="Miettinen O."/>
            <person name="Hibbett D.S."/>
            <person name="Nagy L.G."/>
        </authorList>
    </citation>
    <scope>NUCLEOTIDE SEQUENCE [LARGE SCALE GENOMIC DNA]</scope>
    <source>
        <strain evidence="2 3">CBS 121175</strain>
    </source>
</reference>
<feature type="region of interest" description="Disordered" evidence="1">
    <location>
        <begin position="343"/>
        <end position="363"/>
    </location>
</feature>
<sequence length="414" mass="45626">MSSTNALFERDPSFPAAVILFLVENSAVMESKWHELQGRYLDHLLTKFEMANAGVPVKVITLESAPLQDEVPREYLGSHEGLQNIRFNYRSDNALDTDTVRRAVELLSSFKFEGRRVSLHLVIVAATDPTPYKRLRTKEYPWFLVAQQIAISGIYCHLALAKTGSDLSSFIGVFQKVIWLQGSAEAPPPFLYDKSKYAFYFAVSTNFEEEQKQLAERSETEIALQRPDAFTSPLPQGSSHRHPDTSPWSQKHNVDPQWPQFTPDMASTGQYQAPVAMSSAQHHPVAKIDSWANVQNAPLPGPAPGMLSGPMRTSSVGQYGHLGPFSHEDFLQYLSNPVQLPYEGSDSTPSPISPFRSQPQSQPNFAANLVTPGNENLVPAMGAGTAFNAASVLDDSEAYWMGGARTNWPGAAGL</sequence>
<evidence type="ECO:0000313" key="2">
    <source>
        <dbReference type="EMBL" id="TFK21634.1"/>
    </source>
</evidence>
<evidence type="ECO:0000313" key="3">
    <source>
        <dbReference type="Proteomes" id="UP000307440"/>
    </source>
</evidence>
<dbReference type="AlphaFoldDB" id="A0A5C3KMW0"/>
<gene>
    <name evidence="2" type="ORF">FA15DRAFT_672390</name>
</gene>